<keyword evidence="3" id="KW-0285">Flavoprotein</keyword>
<dbReference type="InterPro" id="IPR036188">
    <property type="entry name" value="FAD/NAD-bd_sf"/>
</dbReference>
<keyword evidence="4" id="KW-0274">FAD</keyword>
<feature type="domain" description="Glucose-methanol-choline oxidoreductase N-terminal" evidence="5">
    <location>
        <begin position="74"/>
        <end position="242"/>
    </location>
</feature>
<gene>
    <name evidence="6" type="ORF">GMARGA_LOCUS11746</name>
</gene>
<dbReference type="Gene3D" id="3.50.50.60">
    <property type="entry name" value="FAD/NAD(P)-binding domain"/>
    <property type="match status" value="1"/>
</dbReference>
<comment type="caution">
    <text evidence="6">The sequence shown here is derived from an EMBL/GenBank/DDBJ whole genome shotgun (WGS) entry which is preliminary data.</text>
</comment>
<dbReference type="PANTHER" id="PTHR11552">
    <property type="entry name" value="GLUCOSE-METHANOL-CHOLINE GMC OXIDOREDUCTASE"/>
    <property type="match status" value="1"/>
</dbReference>
<dbReference type="Gene3D" id="3.30.560.10">
    <property type="entry name" value="Glucose Oxidase, domain 3"/>
    <property type="match status" value="1"/>
</dbReference>
<evidence type="ECO:0000256" key="3">
    <source>
        <dbReference type="ARBA" id="ARBA00022630"/>
    </source>
</evidence>
<organism evidence="6 7">
    <name type="scientific">Gigaspora margarita</name>
    <dbReference type="NCBI Taxonomy" id="4874"/>
    <lineage>
        <taxon>Eukaryota</taxon>
        <taxon>Fungi</taxon>
        <taxon>Fungi incertae sedis</taxon>
        <taxon>Mucoromycota</taxon>
        <taxon>Glomeromycotina</taxon>
        <taxon>Glomeromycetes</taxon>
        <taxon>Diversisporales</taxon>
        <taxon>Gigasporaceae</taxon>
        <taxon>Gigaspora</taxon>
    </lineage>
</organism>
<evidence type="ECO:0000313" key="6">
    <source>
        <dbReference type="EMBL" id="CAG8694853.1"/>
    </source>
</evidence>
<evidence type="ECO:0000259" key="5">
    <source>
        <dbReference type="Pfam" id="PF00732"/>
    </source>
</evidence>
<protein>
    <submittedName>
        <fullName evidence="6">34984_t:CDS:1</fullName>
    </submittedName>
</protein>
<reference evidence="6 7" key="1">
    <citation type="submission" date="2021-06" db="EMBL/GenBank/DDBJ databases">
        <authorList>
            <person name="Kallberg Y."/>
            <person name="Tangrot J."/>
            <person name="Rosling A."/>
        </authorList>
    </citation>
    <scope>NUCLEOTIDE SEQUENCE [LARGE SCALE GENOMIC DNA]</scope>
    <source>
        <strain evidence="6 7">120-4 pot B 10/14</strain>
    </source>
</reference>
<dbReference type="Proteomes" id="UP000789901">
    <property type="component" value="Unassembled WGS sequence"/>
</dbReference>
<comment type="similarity">
    <text evidence="2">Belongs to the GMC oxidoreductase family.</text>
</comment>
<sequence>MTNMQKARGPNVHANSLISLPCNWYQAYQLYDCDWGYVTQKQKIKSHVNPIKEVIVKKEILYPHRKASQGPEYKICDWNHCLEAFNAIENNSQENPDKEFKKFYGFNGLLRVQDPQNGVYNIMSDLIDAAKNLEILYNDDFNGKRQNSVGRYQTTNEKGKRCSLADEYLRYALKKVKFHPGSEPVAIDIRSYAHVLEIIWDRENKKENIATSIRYFCNSTVCEAFIAPKGEIIICSSAINSP</sequence>
<dbReference type="InterPro" id="IPR000172">
    <property type="entry name" value="GMC_OxRdtase_N"/>
</dbReference>
<proteinExistence type="inferred from homology"/>
<evidence type="ECO:0000256" key="4">
    <source>
        <dbReference type="ARBA" id="ARBA00022827"/>
    </source>
</evidence>
<dbReference type="EMBL" id="CAJVQB010006976">
    <property type="protein sequence ID" value="CAG8694853.1"/>
    <property type="molecule type" value="Genomic_DNA"/>
</dbReference>
<dbReference type="PANTHER" id="PTHR11552:SF147">
    <property type="entry name" value="CHOLINE DEHYDROGENASE, MITOCHONDRIAL"/>
    <property type="match status" value="1"/>
</dbReference>
<name>A0ABN7UXG5_GIGMA</name>
<comment type="cofactor">
    <cofactor evidence="1">
        <name>FAD</name>
        <dbReference type="ChEBI" id="CHEBI:57692"/>
    </cofactor>
</comment>
<evidence type="ECO:0000256" key="2">
    <source>
        <dbReference type="ARBA" id="ARBA00010790"/>
    </source>
</evidence>
<dbReference type="Pfam" id="PF00732">
    <property type="entry name" value="GMC_oxred_N"/>
    <property type="match status" value="1"/>
</dbReference>
<dbReference type="InterPro" id="IPR012132">
    <property type="entry name" value="GMC_OxRdtase"/>
</dbReference>
<keyword evidence="7" id="KW-1185">Reference proteome</keyword>
<evidence type="ECO:0000256" key="1">
    <source>
        <dbReference type="ARBA" id="ARBA00001974"/>
    </source>
</evidence>
<evidence type="ECO:0000313" key="7">
    <source>
        <dbReference type="Proteomes" id="UP000789901"/>
    </source>
</evidence>
<accession>A0ABN7UXG5</accession>